<dbReference type="AlphaFoldDB" id="A0AAN9QPW0"/>
<organism evidence="1 2">
    <name type="scientific">Phaseolus coccineus</name>
    <name type="common">Scarlet runner bean</name>
    <name type="synonym">Phaseolus multiflorus</name>
    <dbReference type="NCBI Taxonomy" id="3886"/>
    <lineage>
        <taxon>Eukaryota</taxon>
        <taxon>Viridiplantae</taxon>
        <taxon>Streptophyta</taxon>
        <taxon>Embryophyta</taxon>
        <taxon>Tracheophyta</taxon>
        <taxon>Spermatophyta</taxon>
        <taxon>Magnoliopsida</taxon>
        <taxon>eudicotyledons</taxon>
        <taxon>Gunneridae</taxon>
        <taxon>Pentapetalae</taxon>
        <taxon>rosids</taxon>
        <taxon>fabids</taxon>
        <taxon>Fabales</taxon>
        <taxon>Fabaceae</taxon>
        <taxon>Papilionoideae</taxon>
        <taxon>50 kb inversion clade</taxon>
        <taxon>NPAAA clade</taxon>
        <taxon>indigoferoid/millettioid clade</taxon>
        <taxon>Phaseoleae</taxon>
        <taxon>Phaseolus</taxon>
    </lineage>
</organism>
<reference evidence="1 2" key="1">
    <citation type="submission" date="2024-01" db="EMBL/GenBank/DDBJ databases">
        <title>The genomes of 5 underutilized Papilionoideae crops provide insights into root nodulation and disease resistanc.</title>
        <authorList>
            <person name="Jiang F."/>
        </authorList>
    </citation>
    <scope>NUCLEOTIDE SEQUENCE [LARGE SCALE GENOMIC DNA]</scope>
    <source>
        <strain evidence="1">JINMINGXINNONG_FW02</strain>
        <tissue evidence="1">Leaves</tissue>
    </source>
</reference>
<sequence>MPVSAKIRFRLQFQPTIYAITTLLCRVTKRKLNFILDFRIVICFVKDKYLGSIAYTLYNLISSGKHDQYVIEHISRDMPLVQTQAQQFLHVDSLSISHQACSTIGYT</sequence>
<evidence type="ECO:0000313" key="2">
    <source>
        <dbReference type="Proteomes" id="UP001374584"/>
    </source>
</evidence>
<evidence type="ECO:0000313" key="1">
    <source>
        <dbReference type="EMBL" id="KAK7342216.1"/>
    </source>
</evidence>
<comment type="caution">
    <text evidence="1">The sequence shown here is derived from an EMBL/GenBank/DDBJ whole genome shotgun (WGS) entry which is preliminary data.</text>
</comment>
<accession>A0AAN9QPW0</accession>
<keyword evidence="2" id="KW-1185">Reference proteome</keyword>
<dbReference type="Proteomes" id="UP001374584">
    <property type="component" value="Unassembled WGS sequence"/>
</dbReference>
<dbReference type="EMBL" id="JAYMYR010000009">
    <property type="protein sequence ID" value="KAK7342216.1"/>
    <property type="molecule type" value="Genomic_DNA"/>
</dbReference>
<protein>
    <submittedName>
        <fullName evidence="1">Uncharacterized protein</fullName>
    </submittedName>
</protein>
<name>A0AAN9QPW0_PHACN</name>
<proteinExistence type="predicted"/>
<gene>
    <name evidence="1" type="ORF">VNO80_25160</name>
</gene>